<evidence type="ECO:0000256" key="4">
    <source>
        <dbReference type="ARBA" id="ARBA00022741"/>
    </source>
</evidence>
<keyword evidence="3" id="KW-0732">Signal</keyword>
<dbReference type="InterPro" id="IPR000719">
    <property type="entry name" value="Prot_kinase_dom"/>
</dbReference>
<keyword evidence="5 9" id="KW-0418">Kinase</keyword>
<feature type="domain" description="Protein kinase" evidence="8">
    <location>
        <begin position="15"/>
        <end position="275"/>
    </location>
</feature>
<organism evidence="9 10">
    <name type="scientific">Streptomyces chisholmiae</name>
    <dbReference type="NCBI Taxonomy" id="3075540"/>
    <lineage>
        <taxon>Bacteria</taxon>
        <taxon>Bacillati</taxon>
        <taxon>Actinomycetota</taxon>
        <taxon>Actinomycetes</taxon>
        <taxon>Kitasatosporales</taxon>
        <taxon>Streptomycetaceae</taxon>
        <taxon>Streptomyces</taxon>
    </lineage>
</organism>
<dbReference type="PANTHER" id="PTHR43289:SF34">
    <property type="entry name" value="SERINE_THREONINE-PROTEIN KINASE YBDM-RELATED"/>
    <property type="match status" value="1"/>
</dbReference>
<dbReference type="InterPro" id="IPR011009">
    <property type="entry name" value="Kinase-like_dom_sf"/>
</dbReference>
<accession>A0ABU2JR54</accession>
<comment type="similarity">
    <text evidence="1">Belongs to the leucine-binding protein family.</text>
</comment>
<evidence type="ECO:0000256" key="1">
    <source>
        <dbReference type="ARBA" id="ARBA00010062"/>
    </source>
</evidence>
<dbReference type="EMBL" id="JAVREO010000007">
    <property type="protein sequence ID" value="MDT0267460.1"/>
    <property type="molecule type" value="Genomic_DNA"/>
</dbReference>
<dbReference type="Gene3D" id="3.40.50.2300">
    <property type="match status" value="2"/>
</dbReference>
<evidence type="ECO:0000256" key="5">
    <source>
        <dbReference type="ARBA" id="ARBA00022777"/>
    </source>
</evidence>
<evidence type="ECO:0000313" key="10">
    <source>
        <dbReference type="Proteomes" id="UP001183410"/>
    </source>
</evidence>
<reference evidence="10" key="1">
    <citation type="submission" date="2023-07" db="EMBL/GenBank/DDBJ databases">
        <title>30 novel species of actinomycetes from the DSMZ collection.</title>
        <authorList>
            <person name="Nouioui I."/>
        </authorList>
    </citation>
    <scope>NUCLEOTIDE SEQUENCE [LARGE SCALE GENOMIC DNA]</scope>
    <source>
        <strain evidence="10">DSM 44915</strain>
    </source>
</reference>
<evidence type="ECO:0000256" key="3">
    <source>
        <dbReference type="ARBA" id="ARBA00022729"/>
    </source>
</evidence>
<dbReference type="RefSeq" id="WP_311667525.1">
    <property type="nucleotide sequence ID" value="NZ_JAVREO010000007.1"/>
</dbReference>
<keyword evidence="6 7" id="KW-0067">ATP-binding</keyword>
<dbReference type="PANTHER" id="PTHR43289">
    <property type="entry name" value="MITOGEN-ACTIVATED PROTEIN KINASE KINASE KINASE 20-RELATED"/>
    <property type="match status" value="1"/>
</dbReference>
<protein>
    <submittedName>
        <fullName evidence="9">Bifunctional serine/threonine-protein kinase/ABC transporter substrate-binding protein</fullName>
    </submittedName>
</protein>
<dbReference type="SMART" id="SM00220">
    <property type="entry name" value="S_TKc"/>
    <property type="match status" value="1"/>
</dbReference>
<dbReference type="Gene3D" id="1.10.510.10">
    <property type="entry name" value="Transferase(Phosphotransferase) domain 1"/>
    <property type="match status" value="1"/>
</dbReference>
<dbReference type="InterPro" id="IPR028081">
    <property type="entry name" value="Leu-bd"/>
</dbReference>
<proteinExistence type="inferred from homology"/>
<evidence type="ECO:0000313" key="9">
    <source>
        <dbReference type="EMBL" id="MDT0267460.1"/>
    </source>
</evidence>
<dbReference type="SUPFAM" id="SSF56112">
    <property type="entry name" value="Protein kinase-like (PK-like)"/>
    <property type="match status" value="1"/>
</dbReference>
<dbReference type="Gene3D" id="3.30.200.20">
    <property type="entry name" value="Phosphorylase Kinase, domain 1"/>
    <property type="match status" value="1"/>
</dbReference>
<dbReference type="CDD" id="cd14014">
    <property type="entry name" value="STKc_PknB_like"/>
    <property type="match status" value="1"/>
</dbReference>
<dbReference type="Pfam" id="PF00069">
    <property type="entry name" value="Pkinase"/>
    <property type="match status" value="1"/>
</dbReference>
<dbReference type="InterPro" id="IPR028082">
    <property type="entry name" value="Peripla_BP_I"/>
</dbReference>
<keyword evidence="2" id="KW-0808">Transferase</keyword>
<dbReference type="PROSITE" id="PS00108">
    <property type="entry name" value="PROTEIN_KINASE_ST"/>
    <property type="match status" value="1"/>
</dbReference>
<dbReference type="PROSITE" id="PS50011">
    <property type="entry name" value="PROTEIN_KINASE_DOM"/>
    <property type="match status" value="1"/>
</dbReference>
<dbReference type="Pfam" id="PF13458">
    <property type="entry name" value="Peripla_BP_6"/>
    <property type="match status" value="1"/>
</dbReference>
<gene>
    <name evidence="9" type="ORF">RM844_14305</name>
</gene>
<sequence>MRPPTPNDPAWVARYRVLGRLGSGGMGTVLLGRGPDGGLVAVKLIRPEHADDPAFRQRFRREVTVARQVRSPWAVPVIDADADAVSPWLATPFVPGPALDATVATTGPLPEASVRVLGARLAEALAAVHGAGLVHRDVKPGNVLLAHDGPRLIDFGIARALEETVLTATGSILGSPGYLSPEQARGLRVGPASDVFSLGCVLAHAVTGQRPFGVGPVEALLYRAVHDEPDLTGVPEGLRPLLVRCLAKDASARPTVGALRAAWGEADHAAGDGWLPAPVIQLIAERSARMLQLPPVEPTQPGTARQRPPSRRRLLLGAAGAAAGIAAGGGALWWASRGQEVGATPPPDPQRPLVTVGLQADLSGPRARAGTAYQRGAELAVARHNADDKRPFGLALRIEDDAGTAEAAERVARALAADDAVVAVVTATGPEATGALLPPYVQVRKPVLDLTDGSIAHLNAVHTIARPPDALQLRPVVTLLTAGPLAGPLVVVDDTTPYSWDITRNARAALGAGGPEVVAEVVPAGEADPNAAASRIAAHAPGAVLYGGSWEAAGPFAAALQAAGYRGPRLGTQGMHDPGFLDLAGPAADGWLLTSTVTDPLAAPGAEAFVEAFTAHFDEPPPPHAAEGYDALGLLARCLTGLDPAALTHRDVVEVLRLTSHQGVAKHLAFEEENGLFVGEGVFFYRVEGGAFTFLGDEPPAAL</sequence>
<dbReference type="GO" id="GO:0016301">
    <property type="term" value="F:kinase activity"/>
    <property type="evidence" value="ECO:0007669"/>
    <property type="project" value="UniProtKB-KW"/>
</dbReference>
<evidence type="ECO:0000256" key="2">
    <source>
        <dbReference type="ARBA" id="ARBA00022679"/>
    </source>
</evidence>
<keyword evidence="10" id="KW-1185">Reference proteome</keyword>
<evidence type="ECO:0000256" key="7">
    <source>
        <dbReference type="PROSITE-ProRule" id="PRU10141"/>
    </source>
</evidence>
<comment type="caution">
    <text evidence="9">The sequence shown here is derived from an EMBL/GenBank/DDBJ whole genome shotgun (WGS) entry which is preliminary data.</text>
</comment>
<dbReference type="SUPFAM" id="SSF53822">
    <property type="entry name" value="Periplasmic binding protein-like I"/>
    <property type="match status" value="1"/>
</dbReference>
<evidence type="ECO:0000256" key="6">
    <source>
        <dbReference type="ARBA" id="ARBA00022840"/>
    </source>
</evidence>
<dbReference type="Proteomes" id="UP001183410">
    <property type="component" value="Unassembled WGS sequence"/>
</dbReference>
<dbReference type="PROSITE" id="PS00107">
    <property type="entry name" value="PROTEIN_KINASE_ATP"/>
    <property type="match status" value="1"/>
</dbReference>
<dbReference type="InterPro" id="IPR017441">
    <property type="entry name" value="Protein_kinase_ATP_BS"/>
</dbReference>
<feature type="binding site" evidence="7">
    <location>
        <position position="43"/>
    </location>
    <ligand>
        <name>ATP</name>
        <dbReference type="ChEBI" id="CHEBI:30616"/>
    </ligand>
</feature>
<evidence type="ECO:0000259" key="8">
    <source>
        <dbReference type="PROSITE" id="PS50011"/>
    </source>
</evidence>
<dbReference type="InterPro" id="IPR008271">
    <property type="entry name" value="Ser/Thr_kinase_AS"/>
</dbReference>
<keyword evidence="4 7" id="KW-0547">Nucleotide-binding</keyword>
<name>A0ABU2JR54_9ACTN</name>